<dbReference type="PANTHER" id="PTHR24271:SF80">
    <property type="entry name" value="GRANZYME 3, TANDEM DUPLICATE 1-RELATED"/>
    <property type="match status" value="1"/>
</dbReference>
<evidence type="ECO:0000256" key="3">
    <source>
        <dbReference type="ARBA" id="ARBA00023157"/>
    </source>
</evidence>
<reference evidence="7" key="3">
    <citation type="submission" date="2025-08" db="UniProtKB">
        <authorList>
            <consortium name="Ensembl"/>
        </authorList>
    </citation>
    <scope>IDENTIFICATION</scope>
    <source>
        <strain evidence="7">JP 163 A</strain>
    </source>
</reference>
<proteinExistence type="predicted"/>
<dbReference type="FunFam" id="2.40.10.10:FF:000005">
    <property type="entry name" value="Serine protease 37"/>
    <property type="match status" value="1"/>
</dbReference>
<evidence type="ECO:0000256" key="5">
    <source>
        <dbReference type="ARBA" id="ARBA00038868"/>
    </source>
</evidence>
<name>A0A3B5PW89_XIPMA</name>
<dbReference type="InterPro" id="IPR043504">
    <property type="entry name" value="Peptidase_S1_PA_chymotrypsin"/>
</dbReference>
<dbReference type="GO" id="GO:0004252">
    <property type="term" value="F:serine-type endopeptidase activity"/>
    <property type="evidence" value="ECO:0007669"/>
    <property type="project" value="UniProtKB-EC"/>
</dbReference>
<evidence type="ECO:0000313" key="7">
    <source>
        <dbReference type="Ensembl" id="ENSXMAP00000023928.1"/>
    </source>
</evidence>
<dbReference type="Gene3D" id="2.40.10.10">
    <property type="entry name" value="Trypsin-like serine proteases"/>
    <property type="match status" value="2"/>
</dbReference>
<keyword evidence="3" id="KW-1015">Disulfide bond</keyword>
<dbReference type="SMART" id="SM00020">
    <property type="entry name" value="Tryp_SPc"/>
    <property type="match status" value="1"/>
</dbReference>
<dbReference type="InterPro" id="IPR009003">
    <property type="entry name" value="Peptidase_S1_PA"/>
</dbReference>
<sequence length="141" mass="16234">MSILAFVFKKPENAHCLPDMRFYLTELLHFTLKGATEYGITGGKVAKPHSRPYMVSLQIQGKHICGGMLIRKDYVLTAAHCKDCYQDITVVLGAHNISKKERNQQRINVKKYHAHPQFKADQFEYDIMLLKVIPIYTICLH</sequence>
<evidence type="ECO:0000259" key="6">
    <source>
        <dbReference type="PROSITE" id="PS50240"/>
    </source>
</evidence>
<evidence type="ECO:0000256" key="1">
    <source>
        <dbReference type="ARBA" id="ARBA00004239"/>
    </source>
</evidence>
<feature type="domain" description="Peptidase S1" evidence="6">
    <location>
        <begin position="40"/>
        <end position="141"/>
    </location>
</feature>
<comment type="catalytic activity">
    <reaction evidence="4">
        <text>Preferential cleavage: Arg-|-Xaa, Lys-|-Xaa.</text>
        <dbReference type="EC" id="3.4.21.4"/>
    </reaction>
</comment>
<dbReference type="CDD" id="cd00190">
    <property type="entry name" value="Tryp_SPc"/>
    <property type="match status" value="1"/>
</dbReference>
<dbReference type="SUPFAM" id="SSF50494">
    <property type="entry name" value="Trypsin-like serine proteases"/>
    <property type="match status" value="1"/>
</dbReference>
<protein>
    <recommendedName>
        <fullName evidence="5">trypsin</fullName>
        <ecNumber evidence="5">3.4.21.4</ecNumber>
    </recommendedName>
</protein>
<dbReference type="AlphaFoldDB" id="A0A3B5PW89"/>
<evidence type="ECO:0000256" key="4">
    <source>
        <dbReference type="ARBA" id="ARBA00036320"/>
    </source>
</evidence>
<dbReference type="PROSITE" id="PS00134">
    <property type="entry name" value="TRYPSIN_HIS"/>
    <property type="match status" value="1"/>
</dbReference>
<evidence type="ECO:0000256" key="2">
    <source>
        <dbReference type="ARBA" id="ARBA00023145"/>
    </source>
</evidence>
<dbReference type="InterPro" id="IPR001254">
    <property type="entry name" value="Trypsin_dom"/>
</dbReference>
<reference evidence="8" key="2">
    <citation type="journal article" date="2013" name="Nat. Genet.">
        <title>The genome of the platyfish, Xiphophorus maculatus, provides insights into evolutionary adaptation and several complex traits.</title>
        <authorList>
            <person name="Schartl M."/>
            <person name="Walter R.B."/>
            <person name="Shen Y."/>
            <person name="Garcia T."/>
            <person name="Catchen J."/>
            <person name="Amores A."/>
            <person name="Braasch I."/>
            <person name="Chalopin D."/>
            <person name="Volff J.N."/>
            <person name="Lesch K.P."/>
            <person name="Bisazza A."/>
            <person name="Minx P."/>
            <person name="Hillier L."/>
            <person name="Wilson R.K."/>
            <person name="Fuerstenberg S."/>
            <person name="Boore J."/>
            <person name="Searle S."/>
            <person name="Postlethwait J.H."/>
            <person name="Warren W.C."/>
        </authorList>
    </citation>
    <scope>NUCLEOTIDE SEQUENCE [LARGE SCALE GENOMIC DNA]</scope>
    <source>
        <strain evidence="8">JP 163 A</strain>
    </source>
</reference>
<dbReference type="InParanoid" id="A0A3B5PW89"/>
<reference evidence="7" key="4">
    <citation type="submission" date="2025-09" db="UniProtKB">
        <authorList>
            <consortium name="Ensembl"/>
        </authorList>
    </citation>
    <scope>IDENTIFICATION</scope>
    <source>
        <strain evidence="7">JP 163 A</strain>
    </source>
</reference>
<organism evidence="7 8">
    <name type="scientific">Xiphophorus maculatus</name>
    <name type="common">Southern platyfish</name>
    <name type="synonym">Platypoecilus maculatus</name>
    <dbReference type="NCBI Taxonomy" id="8083"/>
    <lineage>
        <taxon>Eukaryota</taxon>
        <taxon>Metazoa</taxon>
        <taxon>Chordata</taxon>
        <taxon>Craniata</taxon>
        <taxon>Vertebrata</taxon>
        <taxon>Euteleostomi</taxon>
        <taxon>Actinopterygii</taxon>
        <taxon>Neopterygii</taxon>
        <taxon>Teleostei</taxon>
        <taxon>Neoteleostei</taxon>
        <taxon>Acanthomorphata</taxon>
        <taxon>Ovalentaria</taxon>
        <taxon>Atherinomorphae</taxon>
        <taxon>Cyprinodontiformes</taxon>
        <taxon>Poeciliidae</taxon>
        <taxon>Poeciliinae</taxon>
        <taxon>Xiphophorus</taxon>
    </lineage>
</organism>
<evidence type="ECO:0000313" key="8">
    <source>
        <dbReference type="Proteomes" id="UP000002852"/>
    </source>
</evidence>
<dbReference type="InterPro" id="IPR018114">
    <property type="entry name" value="TRYPSIN_HIS"/>
</dbReference>
<dbReference type="PROSITE" id="PS50240">
    <property type="entry name" value="TRYPSIN_DOM"/>
    <property type="match status" value="1"/>
</dbReference>
<keyword evidence="8" id="KW-1185">Reference proteome</keyword>
<dbReference type="Pfam" id="PF00089">
    <property type="entry name" value="Trypsin"/>
    <property type="match status" value="1"/>
</dbReference>
<dbReference type="GeneTree" id="ENSGT00910000144271"/>
<dbReference type="GO" id="GO:0006508">
    <property type="term" value="P:proteolysis"/>
    <property type="evidence" value="ECO:0007669"/>
    <property type="project" value="InterPro"/>
</dbReference>
<dbReference type="GO" id="GO:0005576">
    <property type="term" value="C:extracellular region"/>
    <property type="evidence" value="ECO:0007669"/>
    <property type="project" value="UniProtKB-SubCell"/>
</dbReference>
<dbReference type="Ensembl" id="ENSXMAT00000030161.1">
    <property type="protein sequence ID" value="ENSXMAP00000023928.1"/>
    <property type="gene ID" value="ENSXMAG00000029774.1"/>
</dbReference>
<reference evidence="8" key="1">
    <citation type="submission" date="2012-01" db="EMBL/GenBank/DDBJ databases">
        <authorList>
            <person name="Walter R."/>
            <person name="Schartl M."/>
            <person name="Warren W."/>
        </authorList>
    </citation>
    <scope>NUCLEOTIDE SEQUENCE [LARGE SCALE GENOMIC DNA]</scope>
    <source>
        <strain evidence="8">JP 163 A</strain>
    </source>
</reference>
<comment type="subcellular location">
    <subcellularLocation>
        <location evidence="1">Secreted</location>
        <location evidence="1">Extracellular space</location>
    </subcellularLocation>
</comment>
<dbReference type="PANTHER" id="PTHR24271">
    <property type="entry name" value="KALLIKREIN-RELATED"/>
    <property type="match status" value="1"/>
</dbReference>
<keyword evidence="2" id="KW-0865">Zymogen</keyword>
<accession>A0A3B5PW89</accession>
<dbReference type="EC" id="3.4.21.4" evidence="5"/>
<dbReference type="Proteomes" id="UP000002852">
    <property type="component" value="Unassembled WGS sequence"/>
</dbReference>
<dbReference type="STRING" id="8083.ENSXMAP00000023928"/>